<evidence type="ECO:0000256" key="5">
    <source>
        <dbReference type="ARBA" id="ARBA00022729"/>
    </source>
</evidence>
<protein>
    <submittedName>
        <fullName evidence="8">SalD</fullName>
    </submittedName>
</protein>
<dbReference type="GO" id="GO:0009279">
    <property type="term" value="C:cell outer membrane"/>
    <property type="evidence" value="ECO:0007669"/>
    <property type="project" value="UniProtKB-SubCell"/>
</dbReference>
<dbReference type="KEGG" id="sva:SVA_2989"/>
<dbReference type="AlphaFoldDB" id="A0A1B4VFL7"/>
<name>A0A1B4VFL7_9GAMM</name>
<evidence type="ECO:0000256" key="3">
    <source>
        <dbReference type="ARBA" id="ARBA00022452"/>
    </source>
</evidence>
<sequence length="201" mass="22153">MGEVAPGVTLGASYQTEMAMSEFDSYKGLFAEEGGFDIPATATVGLAWNVTPSSTLVFDIQKIWYSKVPSIANPLLPNIGMAPLGADNGAGFGWEDMTIYKLGYQWSTSQAWTWRVGYSMGDQPIPESEVLFNILAPGVVEQHFTFGFTNHLNKNSEWSFAAMYAPEEEVSGPNPLEVPGQQTITLRMDQWELAASYAWKF</sequence>
<evidence type="ECO:0000313" key="9">
    <source>
        <dbReference type="Proteomes" id="UP000218899"/>
    </source>
</evidence>
<dbReference type="SUPFAM" id="SSF56935">
    <property type="entry name" value="Porins"/>
    <property type="match status" value="1"/>
</dbReference>
<keyword evidence="7" id="KW-0998">Cell outer membrane</keyword>
<dbReference type="PANTHER" id="PTHR35093:SF8">
    <property type="entry name" value="OUTER MEMBRANE PROTEIN NMB0088-RELATED"/>
    <property type="match status" value="1"/>
</dbReference>
<comment type="subcellular location">
    <subcellularLocation>
        <location evidence="1">Cell outer membrane</location>
        <topology evidence="1">Multi-pass membrane protein</topology>
    </subcellularLocation>
</comment>
<evidence type="ECO:0000256" key="7">
    <source>
        <dbReference type="ARBA" id="ARBA00023237"/>
    </source>
</evidence>
<dbReference type="Gene3D" id="2.40.160.60">
    <property type="entry name" value="Outer membrane protein transport protein (OMPP1/FadL/TodX)"/>
    <property type="match status" value="1"/>
</dbReference>
<evidence type="ECO:0000256" key="4">
    <source>
        <dbReference type="ARBA" id="ARBA00022692"/>
    </source>
</evidence>
<keyword evidence="3" id="KW-1134">Transmembrane beta strand</keyword>
<dbReference type="EMBL" id="AP014936">
    <property type="protein sequence ID" value="BAU49537.1"/>
    <property type="molecule type" value="Genomic_DNA"/>
</dbReference>
<organism evidence="8 9">
    <name type="scientific">Sulfurifustis variabilis</name>
    <dbReference type="NCBI Taxonomy" id="1675686"/>
    <lineage>
        <taxon>Bacteria</taxon>
        <taxon>Pseudomonadati</taxon>
        <taxon>Pseudomonadota</taxon>
        <taxon>Gammaproteobacteria</taxon>
        <taxon>Acidiferrobacterales</taxon>
        <taxon>Acidiferrobacteraceae</taxon>
        <taxon>Sulfurifustis</taxon>
    </lineage>
</organism>
<dbReference type="GO" id="GO:0015483">
    <property type="term" value="F:long-chain fatty acid transporting porin activity"/>
    <property type="evidence" value="ECO:0007669"/>
    <property type="project" value="TreeGrafter"/>
</dbReference>
<reference evidence="8 9" key="1">
    <citation type="submission" date="2015-08" db="EMBL/GenBank/DDBJ databases">
        <title>Complete genome sequence of Sulfurifustis variabilis.</title>
        <authorList>
            <person name="Miura A."/>
            <person name="Kojima H."/>
            <person name="Fukui M."/>
        </authorList>
    </citation>
    <scope>NUCLEOTIDE SEQUENCE [LARGE SCALE GENOMIC DNA]</scope>
    <source>
        <strain evidence="9">skN76</strain>
    </source>
</reference>
<keyword evidence="5" id="KW-0732">Signal</keyword>
<keyword evidence="4" id="KW-0812">Transmembrane</keyword>
<accession>A0A1B4VFL7</accession>
<proteinExistence type="inferred from homology"/>
<keyword evidence="6" id="KW-0472">Membrane</keyword>
<gene>
    <name evidence="8" type="ORF">SVA_2989</name>
</gene>
<dbReference type="PANTHER" id="PTHR35093">
    <property type="entry name" value="OUTER MEMBRANE PROTEIN NMB0088-RELATED"/>
    <property type="match status" value="1"/>
</dbReference>
<comment type="similarity">
    <text evidence="2">Belongs to the OmpP1/FadL family.</text>
</comment>
<evidence type="ECO:0000256" key="2">
    <source>
        <dbReference type="ARBA" id="ARBA00008163"/>
    </source>
</evidence>
<evidence type="ECO:0000256" key="1">
    <source>
        <dbReference type="ARBA" id="ARBA00004571"/>
    </source>
</evidence>
<evidence type="ECO:0000256" key="6">
    <source>
        <dbReference type="ARBA" id="ARBA00023136"/>
    </source>
</evidence>
<dbReference type="Proteomes" id="UP000218899">
    <property type="component" value="Chromosome"/>
</dbReference>
<evidence type="ECO:0000313" key="8">
    <source>
        <dbReference type="EMBL" id="BAU49537.1"/>
    </source>
</evidence>
<dbReference type="InterPro" id="IPR005017">
    <property type="entry name" value="OMPP1/FadL/TodX"/>
</dbReference>
<keyword evidence="9" id="KW-1185">Reference proteome</keyword>